<comment type="caution">
    <text evidence="3">The sequence shown here is derived from an EMBL/GenBank/DDBJ whole genome shotgun (WGS) entry which is preliminary data.</text>
</comment>
<protein>
    <recommendedName>
        <fullName evidence="2">WW domain-containing protein</fullName>
    </recommendedName>
</protein>
<evidence type="ECO:0000313" key="3">
    <source>
        <dbReference type="EMBL" id="KAL3783750.1"/>
    </source>
</evidence>
<evidence type="ECO:0000256" key="1">
    <source>
        <dbReference type="SAM" id="MobiDB-lite"/>
    </source>
</evidence>
<name>A0ABD3PBF1_9STRA</name>
<feature type="domain" description="WW" evidence="2">
    <location>
        <begin position="123"/>
        <end position="157"/>
    </location>
</feature>
<feature type="compositionally biased region" description="Basic and acidic residues" evidence="1">
    <location>
        <begin position="8"/>
        <end position="26"/>
    </location>
</feature>
<dbReference type="InterPro" id="IPR001202">
    <property type="entry name" value="WW_dom"/>
</dbReference>
<dbReference type="EMBL" id="JABMIG020000252">
    <property type="protein sequence ID" value="KAL3783750.1"/>
    <property type="molecule type" value="Genomic_DNA"/>
</dbReference>
<dbReference type="AlphaFoldDB" id="A0ABD3PBF1"/>
<gene>
    <name evidence="3" type="ORF">HJC23_004869</name>
</gene>
<accession>A0ABD3PBF1</accession>
<organism evidence="3 4">
    <name type="scientific">Cyclotella cryptica</name>
    <dbReference type="NCBI Taxonomy" id="29204"/>
    <lineage>
        <taxon>Eukaryota</taxon>
        <taxon>Sar</taxon>
        <taxon>Stramenopiles</taxon>
        <taxon>Ochrophyta</taxon>
        <taxon>Bacillariophyta</taxon>
        <taxon>Coscinodiscophyceae</taxon>
        <taxon>Thalassiosirophycidae</taxon>
        <taxon>Stephanodiscales</taxon>
        <taxon>Stephanodiscaceae</taxon>
        <taxon>Cyclotella</taxon>
    </lineage>
</organism>
<evidence type="ECO:0000313" key="4">
    <source>
        <dbReference type="Proteomes" id="UP001516023"/>
    </source>
</evidence>
<dbReference type="PROSITE" id="PS50020">
    <property type="entry name" value="WW_DOMAIN_2"/>
    <property type="match status" value="1"/>
</dbReference>
<proteinExistence type="predicted"/>
<keyword evidence="4" id="KW-1185">Reference proteome</keyword>
<sequence length="158" mass="17708">MAANLSFEKTHALESEGTKDFEEPQMRESFQSLKIQDTNQTGAASKLRKDSINSDYSCKYDRGLTCLLSQLARINEQIQYNNSLKKVLADYDEENKRDLAASLAKSTVASGSKCCKSDGETKDSKTSNWTKYYDTAVEAEYFFNHQSGEASWLDPDAA</sequence>
<feature type="region of interest" description="Disordered" evidence="1">
    <location>
        <begin position="1"/>
        <end position="46"/>
    </location>
</feature>
<reference evidence="3 4" key="1">
    <citation type="journal article" date="2020" name="G3 (Bethesda)">
        <title>Improved Reference Genome for Cyclotella cryptica CCMP332, a Model for Cell Wall Morphogenesis, Salinity Adaptation, and Lipid Production in Diatoms (Bacillariophyta).</title>
        <authorList>
            <person name="Roberts W.R."/>
            <person name="Downey K.M."/>
            <person name="Ruck E.C."/>
            <person name="Traller J.C."/>
            <person name="Alverson A.J."/>
        </authorList>
    </citation>
    <scope>NUCLEOTIDE SEQUENCE [LARGE SCALE GENOMIC DNA]</scope>
    <source>
        <strain evidence="3 4">CCMP332</strain>
    </source>
</reference>
<dbReference type="Proteomes" id="UP001516023">
    <property type="component" value="Unassembled WGS sequence"/>
</dbReference>
<feature type="compositionally biased region" description="Polar residues" evidence="1">
    <location>
        <begin position="28"/>
        <end position="43"/>
    </location>
</feature>
<evidence type="ECO:0000259" key="2">
    <source>
        <dbReference type="PROSITE" id="PS50020"/>
    </source>
</evidence>